<dbReference type="EMBL" id="KI913954">
    <property type="protein sequence ID" value="ETW07841.1"/>
    <property type="molecule type" value="Genomic_DNA"/>
</dbReference>
<accession>A0A024UN23</accession>
<evidence type="ECO:0008006" key="2">
    <source>
        <dbReference type="Google" id="ProtNLM"/>
    </source>
</evidence>
<evidence type="ECO:0000313" key="1">
    <source>
        <dbReference type="EMBL" id="ETW07841.1"/>
    </source>
</evidence>
<reference evidence="1" key="1">
    <citation type="submission" date="2013-12" db="EMBL/GenBank/DDBJ databases">
        <title>The Genome Sequence of Aphanomyces invadans NJM9701.</title>
        <authorList>
            <consortium name="The Broad Institute Genomics Platform"/>
            <person name="Russ C."/>
            <person name="Tyler B."/>
            <person name="van West P."/>
            <person name="Dieguez-Uribeondo J."/>
            <person name="Young S.K."/>
            <person name="Zeng Q."/>
            <person name="Gargeya S."/>
            <person name="Fitzgerald M."/>
            <person name="Abouelleil A."/>
            <person name="Alvarado L."/>
            <person name="Chapman S.B."/>
            <person name="Gainer-Dewar J."/>
            <person name="Goldberg J."/>
            <person name="Griggs A."/>
            <person name="Gujja S."/>
            <person name="Hansen M."/>
            <person name="Howarth C."/>
            <person name="Imamovic A."/>
            <person name="Ireland A."/>
            <person name="Larimer J."/>
            <person name="McCowan C."/>
            <person name="Murphy C."/>
            <person name="Pearson M."/>
            <person name="Poon T.W."/>
            <person name="Priest M."/>
            <person name="Roberts A."/>
            <person name="Saif S."/>
            <person name="Shea T."/>
            <person name="Sykes S."/>
            <person name="Wortman J."/>
            <person name="Nusbaum C."/>
            <person name="Birren B."/>
        </authorList>
    </citation>
    <scope>NUCLEOTIDE SEQUENCE [LARGE SCALE GENOMIC DNA]</scope>
    <source>
        <strain evidence="1">NJM9701</strain>
    </source>
</reference>
<name>A0A024UN23_9STRA</name>
<dbReference type="OrthoDB" id="195843at2759"/>
<gene>
    <name evidence="1" type="ORF">H310_02263</name>
</gene>
<dbReference type="VEuPathDB" id="FungiDB:H310_02263"/>
<protein>
    <recommendedName>
        <fullName evidence="2">Sfi1 spindle body domain-containing protein</fullName>
    </recommendedName>
</protein>
<dbReference type="RefSeq" id="XP_008863934.1">
    <property type="nucleotide sequence ID" value="XM_008865712.1"/>
</dbReference>
<dbReference type="AlphaFoldDB" id="A0A024UN23"/>
<dbReference type="GeneID" id="20079313"/>
<sequence>MRGRDSTNVPSSGLVWSEQPSTFIALRFFAGLFHDGGKSSRFAISAASKQKRGSNAIKHRPVELTWFKRLKDGAVLSSADWRSNLSSTSCLWRQISTLLTVLHSYQARTHWQVAVTTRVFDAWVQYVGMRRWDEILYLRAAKHRAHVVRKHVLSNWRHNAVVCRTSRAQTVTALAHWKLSMQRKAFHGWLLRVRARQAKRYHLHEALEWRHAHFLQVGLVHWAQAAFALREQRLLQVQTHAATVAARLWRRVARISAHWRYVAKHRIIQGGRQNKAVAFHPLPTKARRAEEVIQPLGMASVAVATTIHHRLPPRKPLELLYDGDFVPSTTTRPKESTAAAMHVGIEKYGMSMPMSQAPRRLHASAESEGDDIERVVRDMESRMLYWQERRQSWKAHKKHLDALRKHLATSAGDSSYDMMRRTLEVMEETHLEHVAALASSKAEMASFARQIDQLHRRRGDAVIPN</sequence>
<organism evidence="1">
    <name type="scientific">Aphanomyces invadans</name>
    <dbReference type="NCBI Taxonomy" id="157072"/>
    <lineage>
        <taxon>Eukaryota</taxon>
        <taxon>Sar</taxon>
        <taxon>Stramenopiles</taxon>
        <taxon>Oomycota</taxon>
        <taxon>Saprolegniomycetes</taxon>
        <taxon>Saprolegniales</taxon>
        <taxon>Verrucalvaceae</taxon>
        <taxon>Aphanomyces</taxon>
    </lineage>
</organism>
<proteinExistence type="predicted"/>